<accession>A0ACB7ZTX5</accession>
<dbReference type="EMBL" id="MU268489">
    <property type="protein sequence ID" value="KAH7904396.1"/>
    <property type="molecule type" value="Genomic_DNA"/>
</dbReference>
<protein>
    <submittedName>
        <fullName evidence="1">Uncharacterized protein</fullName>
    </submittedName>
</protein>
<proteinExistence type="predicted"/>
<organism evidence="1 2">
    <name type="scientific">Hygrophoropsis aurantiaca</name>
    <dbReference type="NCBI Taxonomy" id="72124"/>
    <lineage>
        <taxon>Eukaryota</taxon>
        <taxon>Fungi</taxon>
        <taxon>Dikarya</taxon>
        <taxon>Basidiomycota</taxon>
        <taxon>Agaricomycotina</taxon>
        <taxon>Agaricomycetes</taxon>
        <taxon>Agaricomycetidae</taxon>
        <taxon>Boletales</taxon>
        <taxon>Coniophorineae</taxon>
        <taxon>Hygrophoropsidaceae</taxon>
        <taxon>Hygrophoropsis</taxon>
    </lineage>
</organism>
<reference evidence="1" key="1">
    <citation type="journal article" date="2021" name="New Phytol.">
        <title>Evolutionary innovations through gain and loss of genes in the ectomycorrhizal Boletales.</title>
        <authorList>
            <person name="Wu G."/>
            <person name="Miyauchi S."/>
            <person name="Morin E."/>
            <person name="Kuo A."/>
            <person name="Drula E."/>
            <person name="Varga T."/>
            <person name="Kohler A."/>
            <person name="Feng B."/>
            <person name="Cao Y."/>
            <person name="Lipzen A."/>
            <person name="Daum C."/>
            <person name="Hundley H."/>
            <person name="Pangilinan J."/>
            <person name="Johnson J."/>
            <person name="Barry K."/>
            <person name="LaButti K."/>
            <person name="Ng V."/>
            <person name="Ahrendt S."/>
            <person name="Min B."/>
            <person name="Choi I.G."/>
            <person name="Park H."/>
            <person name="Plett J.M."/>
            <person name="Magnuson J."/>
            <person name="Spatafora J.W."/>
            <person name="Nagy L.G."/>
            <person name="Henrissat B."/>
            <person name="Grigoriev I.V."/>
            <person name="Yang Z.L."/>
            <person name="Xu J."/>
            <person name="Martin F.M."/>
        </authorList>
    </citation>
    <scope>NUCLEOTIDE SEQUENCE</scope>
    <source>
        <strain evidence="1">ATCC 28755</strain>
    </source>
</reference>
<evidence type="ECO:0000313" key="1">
    <source>
        <dbReference type="EMBL" id="KAH7904396.1"/>
    </source>
</evidence>
<dbReference type="Proteomes" id="UP000790377">
    <property type="component" value="Unassembled WGS sequence"/>
</dbReference>
<keyword evidence="2" id="KW-1185">Reference proteome</keyword>
<comment type="caution">
    <text evidence="1">The sequence shown here is derived from an EMBL/GenBank/DDBJ whole genome shotgun (WGS) entry which is preliminary data.</text>
</comment>
<gene>
    <name evidence="1" type="ORF">BJ138DRAFT_1138548</name>
</gene>
<sequence>MEVPSTPTPATRYLSDKSKGKRKAEDVDLTPPEQKKEGQRATFVLPETRMYQTKRGEGQRVSGSSHAPSSYQRKRARLSSSSPSATPAQSRPASVQPTANFGSWSSHTSSRFVPPPSAPSRAASTRSTQPQNLHRQSSDRRQSMSQISIPISALVSPHAPSISRSSQFHMRDPRKPPKKLRDTEWNLRFSTEDELGSPLHAWCFFIGFIIFPVWWIAAIFIRPPRTRVAGDSAAEKAVTIDDPQIEHDAKSWRFRCRVMSIVSFFTYIPFIVLLAIFVPR</sequence>
<evidence type="ECO:0000313" key="2">
    <source>
        <dbReference type="Proteomes" id="UP000790377"/>
    </source>
</evidence>
<name>A0ACB7ZTX5_9AGAM</name>